<dbReference type="PANTHER" id="PTHR47592">
    <property type="entry name" value="PBF68 PROTEIN"/>
    <property type="match status" value="1"/>
</dbReference>
<dbReference type="Proteomes" id="UP000504607">
    <property type="component" value="Chromosome 3"/>
</dbReference>
<dbReference type="Pfam" id="PF14223">
    <property type="entry name" value="Retrotran_gag_2"/>
    <property type="match status" value="1"/>
</dbReference>
<reference evidence="3" key="1">
    <citation type="submission" date="2025-08" db="UniProtKB">
        <authorList>
            <consortium name="RefSeq"/>
        </authorList>
    </citation>
    <scope>IDENTIFICATION</scope>
</reference>
<dbReference type="PANTHER" id="PTHR47592:SF27">
    <property type="entry name" value="OS08G0421700 PROTEIN"/>
    <property type="match status" value="1"/>
</dbReference>
<dbReference type="Pfam" id="PF22936">
    <property type="entry name" value="Pol_BBD"/>
    <property type="match status" value="1"/>
</dbReference>
<dbReference type="InterPro" id="IPR054722">
    <property type="entry name" value="PolX-like_BBD"/>
</dbReference>
<evidence type="ECO:0000313" key="3">
    <source>
        <dbReference type="RefSeq" id="XP_029119585.1"/>
    </source>
</evidence>
<dbReference type="AlphaFoldDB" id="A0A8N4F317"/>
<sequence length="287" mass="33491">MLSTPYPQDASENGELSKKQKKWLDDDYVCRYTILNAMNNSLFDIFHKYFTTVELWCVIQNRYVNENAGNKSFIINKFIEYRMDDSRAVIDQINELNDIATECADAGEPISETFQVSTIIGKLPPSWSDYQKYLKHKKKSLSLDDLVKHIQIESEVRKRDEVVNQGKEWKKDSAKNKRLKAKNDKFKKKKKGPCCVCGKMRHIAKMCYHRKGKKFDETNMVGEKDDLIAMLIEVLMINTDDDWWVDLGVTCHVTPYKNIFKIYEEFKDEKSIFMRNSSSSTIIGKGM</sequence>
<name>A0A8N4F317_ELAGV</name>
<proteinExistence type="predicted"/>
<dbReference type="RefSeq" id="XP_029119585.1">
    <property type="nucleotide sequence ID" value="XM_029263752.1"/>
</dbReference>
<organism evidence="2 3">
    <name type="scientific">Elaeis guineensis var. tenera</name>
    <name type="common">Oil palm</name>
    <dbReference type="NCBI Taxonomy" id="51953"/>
    <lineage>
        <taxon>Eukaryota</taxon>
        <taxon>Viridiplantae</taxon>
        <taxon>Streptophyta</taxon>
        <taxon>Embryophyta</taxon>
        <taxon>Tracheophyta</taxon>
        <taxon>Spermatophyta</taxon>
        <taxon>Magnoliopsida</taxon>
        <taxon>Liliopsida</taxon>
        <taxon>Arecaceae</taxon>
        <taxon>Arecoideae</taxon>
        <taxon>Cocoseae</taxon>
        <taxon>Elaeidinae</taxon>
        <taxon>Elaeis</taxon>
    </lineage>
</organism>
<gene>
    <name evidence="3" type="primary">LOC114914004</name>
</gene>
<feature type="domain" description="Retrovirus-related Pol polyprotein from transposon TNT 1-94-like beta-barrel" evidence="1">
    <location>
        <begin position="243"/>
        <end position="286"/>
    </location>
</feature>
<evidence type="ECO:0000313" key="2">
    <source>
        <dbReference type="Proteomes" id="UP000504607"/>
    </source>
</evidence>
<evidence type="ECO:0000259" key="1">
    <source>
        <dbReference type="Pfam" id="PF22936"/>
    </source>
</evidence>
<keyword evidence="2" id="KW-1185">Reference proteome</keyword>
<accession>A0A8N4F317</accession>
<protein>
    <submittedName>
        <fullName evidence="3">Uncharacterized protein LOC114914004</fullName>
    </submittedName>
</protein>
<dbReference type="OrthoDB" id="685757at2759"/>